<dbReference type="CDD" id="cd03860">
    <property type="entry name" value="M14_CP_A-B_like"/>
    <property type="match status" value="1"/>
</dbReference>
<feature type="signal peptide" evidence="15">
    <location>
        <begin position="1"/>
        <end position="16"/>
    </location>
</feature>
<keyword evidence="13" id="KW-0865">Zymogen</keyword>
<evidence type="ECO:0000256" key="5">
    <source>
        <dbReference type="ARBA" id="ARBA00022525"/>
    </source>
</evidence>
<accession>A0A6G1ICK0</accession>
<dbReference type="PANTHER" id="PTHR11705">
    <property type="entry name" value="PROTEASE FAMILY M14 CARBOXYPEPTIDASE A,B"/>
    <property type="match status" value="1"/>
</dbReference>
<dbReference type="GO" id="GO:0006508">
    <property type="term" value="P:proteolysis"/>
    <property type="evidence" value="ECO:0007669"/>
    <property type="project" value="UniProtKB-KW"/>
</dbReference>
<dbReference type="PROSITE" id="PS00132">
    <property type="entry name" value="CARBOXYPEPT_ZN_1"/>
    <property type="match status" value="1"/>
</dbReference>
<evidence type="ECO:0000256" key="15">
    <source>
        <dbReference type="SAM" id="SignalP"/>
    </source>
</evidence>
<dbReference type="Gene3D" id="3.40.630.10">
    <property type="entry name" value="Zn peptidases"/>
    <property type="match status" value="1"/>
</dbReference>
<dbReference type="EMBL" id="MU005643">
    <property type="protein sequence ID" value="KAF2675944.1"/>
    <property type="molecule type" value="Genomic_DNA"/>
</dbReference>
<dbReference type="OrthoDB" id="3626597at2759"/>
<dbReference type="Proteomes" id="UP000799291">
    <property type="component" value="Unassembled WGS sequence"/>
</dbReference>
<evidence type="ECO:0000259" key="16">
    <source>
        <dbReference type="PROSITE" id="PS52035"/>
    </source>
</evidence>
<keyword evidence="10" id="KW-0862">Zinc</keyword>
<evidence type="ECO:0000256" key="8">
    <source>
        <dbReference type="ARBA" id="ARBA00022729"/>
    </source>
</evidence>
<evidence type="ECO:0000256" key="10">
    <source>
        <dbReference type="ARBA" id="ARBA00022833"/>
    </source>
</evidence>
<dbReference type="GO" id="GO:0005576">
    <property type="term" value="C:extracellular region"/>
    <property type="evidence" value="ECO:0007669"/>
    <property type="project" value="UniProtKB-SubCell"/>
</dbReference>
<keyword evidence="7" id="KW-0479">Metal-binding</keyword>
<reference evidence="17" key="1">
    <citation type="journal article" date="2020" name="Stud. Mycol.">
        <title>101 Dothideomycetes genomes: a test case for predicting lifestyles and emergence of pathogens.</title>
        <authorList>
            <person name="Haridas S."/>
            <person name="Albert R."/>
            <person name="Binder M."/>
            <person name="Bloem J."/>
            <person name="Labutti K."/>
            <person name="Salamov A."/>
            <person name="Andreopoulos B."/>
            <person name="Baker S."/>
            <person name="Barry K."/>
            <person name="Bills G."/>
            <person name="Bluhm B."/>
            <person name="Cannon C."/>
            <person name="Castanera R."/>
            <person name="Culley D."/>
            <person name="Daum C."/>
            <person name="Ezra D."/>
            <person name="Gonzalez J."/>
            <person name="Henrissat B."/>
            <person name="Kuo A."/>
            <person name="Liang C."/>
            <person name="Lipzen A."/>
            <person name="Lutzoni F."/>
            <person name="Magnuson J."/>
            <person name="Mondo S."/>
            <person name="Nolan M."/>
            <person name="Ohm R."/>
            <person name="Pangilinan J."/>
            <person name="Park H.-J."/>
            <person name="Ramirez L."/>
            <person name="Alfaro M."/>
            <person name="Sun H."/>
            <person name="Tritt A."/>
            <person name="Yoshinaga Y."/>
            <person name="Zwiers L.-H."/>
            <person name="Turgeon B."/>
            <person name="Goodwin S."/>
            <person name="Spatafora J."/>
            <person name="Crous P."/>
            <person name="Grigoriev I."/>
        </authorList>
    </citation>
    <scope>NUCLEOTIDE SEQUENCE</scope>
    <source>
        <strain evidence="17">CBS 122367</strain>
    </source>
</reference>
<evidence type="ECO:0000256" key="14">
    <source>
        <dbReference type="PROSITE-ProRule" id="PRU01379"/>
    </source>
</evidence>
<keyword evidence="18" id="KW-1185">Reference proteome</keyword>
<proteinExistence type="inferred from homology"/>
<evidence type="ECO:0000256" key="3">
    <source>
        <dbReference type="ARBA" id="ARBA00004613"/>
    </source>
</evidence>
<evidence type="ECO:0000256" key="12">
    <source>
        <dbReference type="ARBA" id="ARBA00023049"/>
    </source>
</evidence>
<keyword evidence="8 15" id="KW-0732">Signal</keyword>
<dbReference type="GO" id="GO:0008270">
    <property type="term" value="F:zinc ion binding"/>
    <property type="evidence" value="ECO:0007669"/>
    <property type="project" value="InterPro"/>
</dbReference>
<evidence type="ECO:0000256" key="1">
    <source>
        <dbReference type="ARBA" id="ARBA00001947"/>
    </source>
</evidence>
<dbReference type="PROSITE" id="PS52035">
    <property type="entry name" value="PEPTIDASE_M14"/>
    <property type="match status" value="1"/>
</dbReference>
<keyword evidence="6" id="KW-0645">Protease</keyword>
<gene>
    <name evidence="17" type="ORF">K458DRAFT_380689</name>
</gene>
<feature type="chain" id="PRO_5026290048" description="Peptidase M14 domain-containing protein" evidence="15">
    <location>
        <begin position="17"/>
        <end position="415"/>
    </location>
</feature>
<feature type="active site" description="Proton donor/acceptor" evidence="14">
    <location>
        <position position="381"/>
    </location>
</feature>
<keyword evidence="9" id="KW-0378">Hydrolase</keyword>
<dbReference type="InterPro" id="IPR000834">
    <property type="entry name" value="Peptidase_M14"/>
</dbReference>
<dbReference type="SMART" id="SM00631">
    <property type="entry name" value="Zn_pept"/>
    <property type="match status" value="1"/>
</dbReference>
<organism evidence="17 18">
    <name type="scientific">Lentithecium fluviatile CBS 122367</name>
    <dbReference type="NCBI Taxonomy" id="1168545"/>
    <lineage>
        <taxon>Eukaryota</taxon>
        <taxon>Fungi</taxon>
        <taxon>Dikarya</taxon>
        <taxon>Ascomycota</taxon>
        <taxon>Pezizomycotina</taxon>
        <taxon>Dothideomycetes</taxon>
        <taxon>Pleosporomycetidae</taxon>
        <taxon>Pleosporales</taxon>
        <taxon>Massarineae</taxon>
        <taxon>Lentitheciaceae</taxon>
        <taxon>Lentithecium</taxon>
    </lineage>
</organism>
<evidence type="ECO:0000256" key="13">
    <source>
        <dbReference type="ARBA" id="ARBA00023145"/>
    </source>
</evidence>
<comment type="cofactor">
    <cofactor evidence="1">
        <name>Zn(2+)</name>
        <dbReference type="ChEBI" id="CHEBI:29105"/>
    </cofactor>
</comment>
<dbReference type="GO" id="GO:0004181">
    <property type="term" value="F:metallocarboxypeptidase activity"/>
    <property type="evidence" value="ECO:0007669"/>
    <property type="project" value="InterPro"/>
</dbReference>
<feature type="domain" description="Peptidase M14" evidence="16">
    <location>
        <begin position="114"/>
        <end position="415"/>
    </location>
</feature>
<dbReference type="Pfam" id="PF00246">
    <property type="entry name" value="Peptidase_M14"/>
    <property type="match status" value="1"/>
</dbReference>
<comment type="function">
    <text evidence="2">Extracellular metalloprotease that contributes to pathogenicity.</text>
</comment>
<dbReference type="PANTHER" id="PTHR11705:SF143">
    <property type="entry name" value="SLL0236 PROTEIN"/>
    <property type="match status" value="1"/>
</dbReference>
<keyword evidence="12" id="KW-0482">Metalloprotease</keyword>
<evidence type="ECO:0000256" key="2">
    <source>
        <dbReference type="ARBA" id="ARBA00003091"/>
    </source>
</evidence>
<keyword evidence="5" id="KW-0964">Secreted</keyword>
<dbReference type="PRINTS" id="PR00765">
    <property type="entry name" value="CRBOXYPTASEA"/>
</dbReference>
<evidence type="ECO:0000256" key="6">
    <source>
        <dbReference type="ARBA" id="ARBA00022670"/>
    </source>
</evidence>
<keyword evidence="11" id="KW-0843">Virulence</keyword>
<dbReference type="SUPFAM" id="SSF53187">
    <property type="entry name" value="Zn-dependent exopeptidases"/>
    <property type="match status" value="1"/>
</dbReference>
<comment type="similarity">
    <text evidence="4 14">Belongs to the peptidase M14 family.</text>
</comment>
<name>A0A6G1ICK0_9PLEO</name>
<evidence type="ECO:0000313" key="17">
    <source>
        <dbReference type="EMBL" id="KAF2675944.1"/>
    </source>
</evidence>
<comment type="subcellular location">
    <subcellularLocation>
        <location evidence="3">Secreted</location>
    </subcellularLocation>
</comment>
<dbReference type="AlphaFoldDB" id="A0A6G1ICK0"/>
<dbReference type="FunFam" id="3.40.630.10:FF:000165">
    <property type="entry name" value="Glucan 1,4-alpha-glucosidase, putative"/>
    <property type="match status" value="1"/>
</dbReference>
<sequence>MKSLLLLSSLVSYTYSAVVPRAEEQVDYSGFKVVRLELPEANSDIEAQIEELAAHVLNPGKTSHLDVVVAPESVDAVTALVTESSIINEDVGAALAEEGELLIQEVPAESWFTAYHSYADHLTFLRDLQGGFTSQSEIFTTGSSVQGRALTGIHIWGSGGKGSKPAVVIHGTVHAREWISTMTTEYFAWQLLTKYAGNATVKALVDKFDYYIIPVVNPDGFVYSQTTDRLWRKNRQTVSSSSCVGRDINRNWPYKWEVPGGASTNPCSETYKGQTAGDSPENLGLRTQINQLRDSGGVTLYLDIHSYGQYILWPYGYDCNLVVHNDAQHRSLATRAAAAIRAVSGTRYTIGPACATLYATTGDSTDYTDGVGNATYSYTYELRDTGNYGFTLPASQIQPTVRETWEGLVSMVKDA</sequence>
<evidence type="ECO:0000256" key="7">
    <source>
        <dbReference type="ARBA" id="ARBA00022723"/>
    </source>
</evidence>
<evidence type="ECO:0000256" key="4">
    <source>
        <dbReference type="ARBA" id="ARBA00005988"/>
    </source>
</evidence>
<protein>
    <recommendedName>
        <fullName evidence="16">Peptidase M14 domain-containing protein</fullName>
    </recommendedName>
</protein>
<dbReference type="InterPro" id="IPR057246">
    <property type="entry name" value="CARBOXYPEPT_ZN_1"/>
</dbReference>
<evidence type="ECO:0000313" key="18">
    <source>
        <dbReference type="Proteomes" id="UP000799291"/>
    </source>
</evidence>
<evidence type="ECO:0000256" key="9">
    <source>
        <dbReference type="ARBA" id="ARBA00022801"/>
    </source>
</evidence>
<evidence type="ECO:0000256" key="11">
    <source>
        <dbReference type="ARBA" id="ARBA00023026"/>
    </source>
</evidence>